<keyword evidence="1" id="KW-1133">Transmembrane helix</keyword>
<name>A0AA38P3U9_9AGAR</name>
<organism evidence="2 3">
    <name type="scientific">Lentinula raphanica</name>
    <dbReference type="NCBI Taxonomy" id="153919"/>
    <lineage>
        <taxon>Eukaryota</taxon>
        <taxon>Fungi</taxon>
        <taxon>Dikarya</taxon>
        <taxon>Basidiomycota</taxon>
        <taxon>Agaricomycotina</taxon>
        <taxon>Agaricomycetes</taxon>
        <taxon>Agaricomycetidae</taxon>
        <taxon>Agaricales</taxon>
        <taxon>Marasmiineae</taxon>
        <taxon>Omphalotaceae</taxon>
        <taxon>Lentinula</taxon>
    </lineage>
</organism>
<keyword evidence="3" id="KW-1185">Reference proteome</keyword>
<dbReference type="AlphaFoldDB" id="A0AA38P3U9"/>
<dbReference type="EMBL" id="MU806378">
    <property type="protein sequence ID" value="KAJ3835779.1"/>
    <property type="molecule type" value="Genomic_DNA"/>
</dbReference>
<sequence length="179" mass="20179">MQLIVRRDLSSYLVYKPLPFVQGRAYLSNIRSAILESPRILKNPPSYYHTTPTFSDQTQRTFISPSTLPSTVQRSTSTSMIRVSQYQKLLRFVFLAGIAGTMTRVFGAPVREFSVLDFSLRKTTASSSSAFVRSTIPTCFDHTHRFFISESFSSHSNDVDNVHPSPSLESEIAGIRTRC</sequence>
<reference evidence="2" key="1">
    <citation type="submission" date="2022-08" db="EMBL/GenBank/DDBJ databases">
        <authorList>
            <consortium name="DOE Joint Genome Institute"/>
            <person name="Min B."/>
            <person name="Riley R."/>
            <person name="Sierra-Patev S."/>
            <person name="Naranjo-Ortiz M."/>
            <person name="Looney B."/>
            <person name="Konkel Z."/>
            <person name="Slot J.C."/>
            <person name="Sakamoto Y."/>
            <person name="Steenwyk J.L."/>
            <person name="Rokas A."/>
            <person name="Carro J."/>
            <person name="Camarero S."/>
            <person name="Ferreira P."/>
            <person name="Molpeceres G."/>
            <person name="Ruiz-Duenas F.J."/>
            <person name="Serrano A."/>
            <person name="Henrissat B."/>
            <person name="Drula E."/>
            <person name="Hughes K.W."/>
            <person name="Mata J.L."/>
            <person name="Ishikawa N.K."/>
            <person name="Vargas-Isla R."/>
            <person name="Ushijima S."/>
            <person name="Smith C.A."/>
            <person name="Ahrendt S."/>
            <person name="Andreopoulos W."/>
            <person name="He G."/>
            <person name="Labutti K."/>
            <person name="Lipzen A."/>
            <person name="Ng V."/>
            <person name="Sandor L."/>
            <person name="Barry K."/>
            <person name="Martinez A.T."/>
            <person name="Xiao Y."/>
            <person name="Gibbons J.G."/>
            <person name="Terashima K."/>
            <person name="Hibbett D.S."/>
            <person name="Grigoriev I.V."/>
        </authorList>
    </citation>
    <scope>NUCLEOTIDE SEQUENCE</scope>
    <source>
        <strain evidence="2">TFB9207</strain>
    </source>
</reference>
<feature type="transmembrane region" description="Helical" evidence="1">
    <location>
        <begin position="89"/>
        <end position="107"/>
    </location>
</feature>
<evidence type="ECO:0000313" key="3">
    <source>
        <dbReference type="Proteomes" id="UP001163846"/>
    </source>
</evidence>
<keyword evidence="1" id="KW-0812">Transmembrane</keyword>
<gene>
    <name evidence="2" type="ORF">F5878DRAFT_294591</name>
</gene>
<protein>
    <submittedName>
        <fullName evidence="2">Uncharacterized protein</fullName>
    </submittedName>
</protein>
<comment type="caution">
    <text evidence="2">The sequence shown here is derived from an EMBL/GenBank/DDBJ whole genome shotgun (WGS) entry which is preliminary data.</text>
</comment>
<keyword evidence="1" id="KW-0472">Membrane</keyword>
<evidence type="ECO:0000313" key="2">
    <source>
        <dbReference type="EMBL" id="KAJ3835779.1"/>
    </source>
</evidence>
<proteinExistence type="predicted"/>
<accession>A0AA38P3U9</accession>
<evidence type="ECO:0000256" key="1">
    <source>
        <dbReference type="SAM" id="Phobius"/>
    </source>
</evidence>
<dbReference type="Proteomes" id="UP001163846">
    <property type="component" value="Unassembled WGS sequence"/>
</dbReference>